<feature type="domain" description="SseB protein N-terminal" evidence="1">
    <location>
        <begin position="20"/>
        <end position="148"/>
    </location>
</feature>
<dbReference type="InterPro" id="IPR027945">
    <property type="entry name" value="SseB_C"/>
</dbReference>
<evidence type="ECO:0000259" key="2">
    <source>
        <dbReference type="Pfam" id="PF14581"/>
    </source>
</evidence>
<dbReference type="Proteomes" id="UP000242642">
    <property type="component" value="Unassembled WGS sequence"/>
</dbReference>
<dbReference type="Pfam" id="PF14581">
    <property type="entry name" value="SseB_C"/>
    <property type="match status" value="1"/>
</dbReference>
<organism evidence="3 4">
    <name type="scientific">Thorsellia anophelis DSM 18579</name>
    <dbReference type="NCBI Taxonomy" id="1123402"/>
    <lineage>
        <taxon>Bacteria</taxon>
        <taxon>Pseudomonadati</taxon>
        <taxon>Pseudomonadota</taxon>
        <taxon>Gammaproteobacteria</taxon>
        <taxon>Enterobacterales</taxon>
        <taxon>Thorselliaceae</taxon>
        <taxon>Thorsellia</taxon>
    </lineage>
</organism>
<evidence type="ECO:0000313" key="3">
    <source>
        <dbReference type="EMBL" id="SES89744.1"/>
    </source>
</evidence>
<dbReference type="InterPro" id="IPR009839">
    <property type="entry name" value="SseB_N"/>
</dbReference>
<gene>
    <name evidence="3" type="ORF">SAMN02583745_00809</name>
</gene>
<sequence length="294" mass="33518">MNETSIDNINMQSDELGLLLEQATKDESVRGEFYDKLVDSNIFVLTNDELATQHIHEIIGRADSARTLDLIHWQLSDGQYVVPFFSSIDKLTQAVKKHSILEVDGSSTQDKIKFISLPTHILFDFTLGQSLFLNPNCEYSKLFYPDEIKGLMDPQSQLKKMSIVTEGQIPLKLTTLETEPELLVNKANELLKQQKIVTKAYLARFASESLNESGYLLGIEMSPLTTEHEYETLFMQLGESLSDYLDEDDILDICVVRSEPDTCQVSHFLKSHTRAFYQRRLGGFLRDAIKIQQI</sequence>
<proteinExistence type="predicted"/>
<evidence type="ECO:0000313" key="4">
    <source>
        <dbReference type="Proteomes" id="UP000242642"/>
    </source>
</evidence>
<accession>A0A1I0A7T7</accession>
<protein>
    <submittedName>
        <fullName evidence="3">SseB protein N-terminal domain-containing protein</fullName>
    </submittedName>
</protein>
<keyword evidence="4" id="KW-1185">Reference proteome</keyword>
<dbReference type="AlphaFoldDB" id="A0A1I0A7T7"/>
<name>A0A1I0A7T7_9GAMM</name>
<feature type="domain" description="SseB protein C-terminal" evidence="2">
    <location>
        <begin position="168"/>
        <end position="279"/>
    </location>
</feature>
<dbReference type="EMBL" id="FOHV01000005">
    <property type="protein sequence ID" value="SES89744.1"/>
    <property type="molecule type" value="Genomic_DNA"/>
</dbReference>
<reference evidence="4" key="1">
    <citation type="submission" date="2016-10" db="EMBL/GenBank/DDBJ databases">
        <authorList>
            <person name="Varghese N."/>
            <person name="Submissions S."/>
        </authorList>
    </citation>
    <scope>NUCLEOTIDE SEQUENCE [LARGE SCALE GENOMIC DNA]</scope>
    <source>
        <strain evidence="4">DSM 18579</strain>
    </source>
</reference>
<dbReference type="STRING" id="1123402.SAMN02583745_00809"/>
<dbReference type="OrthoDB" id="5622177at2"/>
<dbReference type="Pfam" id="PF07179">
    <property type="entry name" value="SseB"/>
    <property type="match status" value="1"/>
</dbReference>
<evidence type="ECO:0000259" key="1">
    <source>
        <dbReference type="Pfam" id="PF07179"/>
    </source>
</evidence>
<dbReference type="RefSeq" id="WP_093318012.1">
    <property type="nucleotide sequence ID" value="NZ_FOHV01000005.1"/>
</dbReference>